<dbReference type="OrthoDB" id="9803578at2"/>
<protein>
    <recommendedName>
        <fullName evidence="3">Esterase</fullName>
    </recommendedName>
</protein>
<dbReference type="RefSeq" id="WP_096431915.1">
    <property type="nucleotide sequence ID" value="NZ_AP018042.1"/>
</dbReference>
<evidence type="ECO:0000313" key="2">
    <source>
        <dbReference type="Proteomes" id="UP000218267"/>
    </source>
</evidence>
<evidence type="ECO:0000313" key="1">
    <source>
        <dbReference type="EMBL" id="BAX81995.1"/>
    </source>
</evidence>
<dbReference type="AlphaFoldDB" id="A0A1Y1CNQ7"/>
<proteinExistence type="predicted"/>
<reference evidence="2" key="2">
    <citation type="journal article" date="2020" name="Antonie Van Leeuwenhoek">
        <title>Labilibaculum antarcticum sp. nov., a novel facultative anaerobic, psychrotorelant bacterium isolated from marine sediment of Antarctica.</title>
        <authorList>
            <person name="Watanabe M."/>
            <person name="Kojima H."/>
            <person name="Fukui M."/>
        </authorList>
    </citation>
    <scope>NUCLEOTIDE SEQUENCE [LARGE SCALE GENOMIC DNA]</scope>
    <source>
        <strain evidence="2">SPP2</strain>
    </source>
</reference>
<accession>A0A1Y1CNQ7</accession>
<dbReference type="InterPro" id="IPR000801">
    <property type="entry name" value="Esterase-like"/>
</dbReference>
<dbReference type="SUPFAM" id="SSF53474">
    <property type="entry name" value="alpha/beta-Hydrolases"/>
    <property type="match status" value="1"/>
</dbReference>
<reference evidence="1 2" key="1">
    <citation type="journal article" date="2018" name="Mar. Genomics">
        <title>Complete genome sequence of Marinifilaceae bacterium strain SPP2, isolated from the Antarctic marine sediment.</title>
        <authorList>
            <person name="Watanabe M."/>
            <person name="Kojima H."/>
            <person name="Fukui M."/>
        </authorList>
    </citation>
    <scope>NUCLEOTIDE SEQUENCE [LARGE SCALE GENOMIC DNA]</scope>
    <source>
        <strain evidence="1 2">SPP2</strain>
    </source>
</reference>
<evidence type="ECO:0008006" key="3">
    <source>
        <dbReference type="Google" id="ProtNLM"/>
    </source>
</evidence>
<dbReference type="Proteomes" id="UP000218267">
    <property type="component" value="Chromosome"/>
</dbReference>
<dbReference type="InterPro" id="IPR050583">
    <property type="entry name" value="Mycobacterial_A85_antigen"/>
</dbReference>
<dbReference type="InterPro" id="IPR029058">
    <property type="entry name" value="AB_hydrolase_fold"/>
</dbReference>
<keyword evidence="2" id="KW-1185">Reference proteome</keyword>
<dbReference type="EMBL" id="AP018042">
    <property type="protein sequence ID" value="BAX81995.1"/>
    <property type="molecule type" value="Genomic_DNA"/>
</dbReference>
<dbReference type="Gene3D" id="3.40.50.1820">
    <property type="entry name" value="alpha/beta hydrolase"/>
    <property type="match status" value="1"/>
</dbReference>
<dbReference type="KEGG" id="mbas:ALGA_3703"/>
<sequence>MQEFDNIIELTDFEGCAGKINVSIFKTGARSWVPYFVYLPPNWSPNETYPLVLFLHGQGGDEGTFNKYVQAEQLNEWITNGDIEPLVIAGIRGDNDRDNVQWFAEENESLLVKEQGGEFIQFCQNSFHAGDHGKQISIEGHSRGAAGAIHYYLKYPGLFSSIVGMGYVSDYTLEDNFFLGRKNLEALKRESTWLKLEIGTEDSFVRNKNRRACFEMHQFLKENSIEHSFEILHGVEHGFDTYWNYYSDEEMLNGLAHLKFHERSRKRNCR</sequence>
<dbReference type="Pfam" id="PF00756">
    <property type="entry name" value="Esterase"/>
    <property type="match status" value="1"/>
</dbReference>
<organism evidence="1 2">
    <name type="scientific">Labilibaculum antarcticum</name>
    <dbReference type="NCBI Taxonomy" id="1717717"/>
    <lineage>
        <taxon>Bacteria</taxon>
        <taxon>Pseudomonadati</taxon>
        <taxon>Bacteroidota</taxon>
        <taxon>Bacteroidia</taxon>
        <taxon>Marinilabiliales</taxon>
        <taxon>Marinifilaceae</taxon>
        <taxon>Labilibaculum</taxon>
    </lineage>
</organism>
<name>A0A1Y1CNQ7_9BACT</name>
<gene>
    <name evidence="1" type="ORF">ALGA_3703</name>
</gene>
<dbReference type="PANTHER" id="PTHR48098">
    <property type="entry name" value="ENTEROCHELIN ESTERASE-RELATED"/>
    <property type="match status" value="1"/>
</dbReference>